<evidence type="ECO:0000313" key="1">
    <source>
        <dbReference type="EMBL" id="WOC51671.1"/>
    </source>
</evidence>
<dbReference type="RefSeq" id="WP_327985262.1">
    <property type="nucleotide sequence ID" value="NZ_CP136426.1"/>
</dbReference>
<sequence length="130" mass="15034">MKKNVILNVVTRNNDIATQVVQKDRNTHYEFVNEVETAIEKLHQLPVRAILLDQELPLEEQEKINKIGKVLHEGLPIATADFLNAEHFSEAVQELKRAVVKHNMKKYEFEDNPNLNNPFLNMNETQCTLS</sequence>
<name>A0AAU0F6Q9_9FLAO</name>
<keyword evidence="2" id="KW-1185">Reference proteome</keyword>
<reference evidence="1" key="1">
    <citation type="submission" date="2023-10" db="EMBL/GenBank/DDBJ databases">
        <title>Characterization and whole genome sequencing of a novel strain of Bergeyella porcorum QD2021 isolated from pig.</title>
        <authorList>
            <person name="Liu G."/>
            <person name="Chen C."/>
            <person name="Han X."/>
        </authorList>
    </citation>
    <scope>NUCLEOTIDE SEQUENCE</scope>
    <source>
        <strain evidence="1">QD2021</strain>
    </source>
</reference>
<dbReference type="KEGG" id="bpor:BPO_1024"/>
<organism evidence="1 2">
    <name type="scientific">Bergeyella porcorum</name>
    <dbReference type="NCBI Taxonomy" id="1735111"/>
    <lineage>
        <taxon>Bacteria</taxon>
        <taxon>Pseudomonadati</taxon>
        <taxon>Bacteroidota</taxon>
        <taxon>Flavobacteriia</taxon>
        <taxon>Flavobacteriales</taxon>
        <taxon>Weeksellaceae</taxon>
        <taxon>Bergeyella</taxon>
    </lineage>
</organism>
<dbReference type="EMBL" id="CP136426">
    <property type="protein sequence ID" value="WOC51671.1"/>
    <property type="molecule type" value="Genomic_DNA"/>
</dbReference>
<dbReference type="Proteomes" id="UP001432059">
    <property type="component" value="Chromosome"/>
</dbReference>
<dbReference type="AlphaFoldDB" id="A0AAU0F6Q9"/>
<gene>
    <name evidence="1" type="ORF">BPO_1024</name>
</gene>
<protein>
    <submittedName>
        <fullName evidence="1">Uncharacterized protein</fullName>
    </submittedName>
</protein>
<proteinExistence type="predicted"/>
<evidence type="ECO:0000313" key="2">
    <source>
        <dbReference type="Proteomes" id="UP001432059"/>
    </source>
</evidence>
<accession>A0AAU0F6Q9</accession>